<protein>
    <recommendedName>
        <fullName evidence="1">Stage 0 sporulation protein A homolog</fullName>
    </recommendedName>
</protein>
<evidence type="ECO:0000259" key="6">
    <source>
        <dbReference type="PROSITE" id="PS50110"/>
    </source>
</evidence>
<keyword evidence="3" id="KW-0238">DNA-binding</keyword>
<dbReference type="GO" id="GO:0000160">
    <property type="term" value="P:phosphorelay signal transduction system"/>
    <property type="evidence" value="ECO:0007669"/>
    <property type="project" value="InterPro"/>
</dbReference>
<dbReference type="PROSITE" id="PS50110">
    <property type="entry name" value="RESPONSE_REGULATORY"/>
    <property type="match status" value="1"/>
</dbReference>
<evidence type="ECO:0000313" key="7">
    <source>
        <dbReference type="EMBL" id="MPQ45161.1"/>
    </source>
</evidence>
<dbReference type="Gene3D" id="3.40.50.2300">
    <property type="match status" value="1"/>
</dbReference>
<reference evidence="7 8" key="1">
    <citation type="submission" date="2019-10" db="EMBL/GenBank/DDBJ databases">
        <title>The Genome Sequence of Clostridium tarantellae Isolated from Fish Brain.</title>
        <authorList>
            <person name="Bano L."/>
            <person name="Kiel M."/>
            <person name="Sales G."/>
            <person name="Doxey A.C."/>
            <person name="Mansfield M.J."/>
            <person name="Schiavone M."/>
            <person name="Rossetto O."/>
            <person name="Pirazzini M."/>
            <person name="Dobrindt U."/>
            <person name="Montecucco C."/>
        </authorList>
    </citation>
    <scope>NUCLEOTIDE SEQUENCE [LARGE SCALE GENOMIC DNA]</scope>
    <source>
        <strain evidence="7 8">DSM 3997</strain>
    </source>
</reference>
<dbReference type="OrthoDB" id="9790669at2"/>
<dbReference type="Proteomes" id="UP000430345">
    <property type="component" value="Unassembled WGS sequence"/>
</dbReference>
<evidence type="ECO:0000256" key="2">
    <source>
        <dbReference type="ARBA" id="ARBA00022490"/>
    </source>
</evidence>
<evidence type="ECO:0000256" key="1">
    <source>
        <dbReference type="ARBA" id="ARBA00018672"/>
    </source>
</evidence>
<dbReference type="InterPro" id="IPR001789">
    <property type="entry name" value="Sig_transdc_resp-reg_receiver"/>
</dbReference>
<dbReference type="PANTHER" id="PTHR42713:SF3">
    <property type="entry name" value="TRANSCRIPTIONAL REGULATORY PROTEIN HPTR"/>
    <property type="match status" value="1"/>
</dbReference>
<comment type="caution">
    <text evidence="5">Lacks conserved residue(s) required for the propagation of feature annotation.</text>
</comment>
<name>A0A6I1MWH2_9CLOT</name>
<accession>A0A6I1MWH2</accession>
<feature type="non-terminal residue" evidence="7">
    <location>
        <position position="129"/>
    </location>
</feature>
<evidence type="ECO:0000256" key="5">
    <source>
        <dbReference type="PROSITE-ProRule" id="PRU00169"/>
    </source>
</evidence>
<dbReference type="Pfam" id="PF00072">
    <property type="entry name" value="Response_reg"/>
    <property type="match status" value="1"/>
</dbReference>
<feature type="domain" description="Response regulatory" evidence="6">
    <location>
        <begin position="25"/>
        <end position="129"/>
    </location>
</feature>
<comment type="caution">
    <text evidence="7">The sequence shown here is derived from an EMBL/GenBank/DDBJ whole genome shotgun (WGS) entry which is preliminary data.</text>
</comment>
<evidence type="ECO:0000256" key="4">
    <source>
        <dbReference type="ARBA" id="ARBA00024867"/>
    </source>
</evidence>
<dbReference type="AlphaFoldDB" id="A0A6I1MWH2"/>
<dbReference type="GO" id="GO:0003677">
    <property type="term" value="F:DNA binding"/>
    <property type="evidence" value="ECO:0007669"/>
    <property type="project" value="UniProtKB-KW"/>
</dbReference>
<gene>
    <name evidence="7" type="ORF">GBZ86_15670</name>
</gene>
<dbReference type="SMART" id="SM00448">
    <property type="entry name" value="REC"/>
    <property type="match status" value="1"/>
</dbReference>
<evidence type="ECO:0000313" key="8">
    <source>
        <dbReference type="Proteomes" id="UP000430345"/>
    </source>
</evidence>
<sequence length="129" mass="15024">MKLKFLALKKYYLIIQKKGIPTMYTIMIVENEAIERDALKIFLNRNFKNTFNKIIEAKNGHEAIKKSRIYNPNLIIMNIEIPQINGIDTQKEILSFSSKVNTIFISAHSSFEYAQQALKLNVKDYLIKP</sequence>
<dbReference type="InterPro" id="IPR051552">
    <property type="entry name" value="HptR"/>
</dbReference>
<evidence type="ECO:0000256" key="3">
    <source>
        <dbReference type="ARBA" id="ARBA00023125"/>
    </source>
</evidence>
<dbReference type="SUPFAM" id="SSF52172">
    <property type="entry name" value="CheY-like"/>
    <property type="match status" value="1"/>
</dbReference>
<proteinExistence type="predicted"/>
<comment type="function">
    <text evidence="4">May play the central regulatory role in sporulation. It may be an element of the effector pathway responsible for the activation of sporulation genes in response to nutritional stress. Spo0A may act in concert with spo0H (a sigma factor) to control the expression of some genes that are critical to the sporulation process.</text>
</comment>
<dbReference type="PANTHER" id="PTHR42713">
    <property type="entry name" value="HISTIDINE KINASE-RELATED"/>
    <property type="match status" value="1"/>
</dbReference>
<keyword evidence="8" id="KW-1185">Reference proteome</keyword>
<organism evidence="7 8">
    <name type="scientific">Clostridium tarantellae</name>
    <dbReference type="NCBI Taxonomy" id="39493"/>
    <lineage>
        <taxon>Bacteria</taxon>
        <taxon>Bacillati</taxon>
        <taxon>Bacillota</taxon>
        <taxon>Clostridia</taxon>
        <taxon>Eubacteriales</taxon>
        <taxon>Clostridiaceae</taxon>
        <taxon>Clostridium</taxon>
    </lineage>
</organism>
<dbReference type="InterPro" id="IPR011006">
    <property type="entry name" value="CheY-like_superfamily"/>
</dbReference>
<dbReference type="EMBL" id="WHJC01000473">
    <property type="protein sequence ID" value="MPQ45161.1"/>
    <property type="molecule type" value="Genomic_DNA"/>
</dbReference>
<keyword evidence="2" id="KW-0963">Cytoplasm</keyword>